<evidence type="ECO:0000259" key="1">
    <source>
        <dbReference type="SMART" id="SM00842"/>
    </source>
</evidence>
<dbReference type="NCBIfam" id="TIGR01175">
    <property type="entry name" value="pilM"/>
    <property type="match status" value="1"/>
</dbReference>
<reference evidence="2 3" key="1">
    <citation type="journal article" date="2012" name="Extremophiles">
        <title>Thermotomaculum hydrothermale gen. nov., sp. nov., a novel heterotrophic thermophile within the phylum Acidobacteria from a deep-sea hydrothermal vent chimney in the Southern Okinawa Trough.</title>
        <authorList>
            <person name="Izumi H."/>
            <person name="Nunoura T."/>
            <person name="Miyazaki M."/>
            <person name="Mino S."/>
            <person name="Toki T."/>
            <person name="Takai K."/>
            <person name="Sako Y."/>
            <person name="Sawabe T."/>
            <person name="Nakagawa S."/>
        </authorList>
    </citation>
    <scope>NUCLEOTIDE SEQUENCE [LARGE SCALE GENOMIC DNA]</scope>
    <source>
        <strain evidence="2 3">AC55</strain>
    </source>
</reference>
<dbReference type="InterPro" id="IPR003494">
    <property type="entry name" value="SHS2_FtsA"/>
</dbReference>
<evidence type="ECO:0000313" key="2">
    <source>
        <dbReference type="EMBL" id="BBB31850.1"/>
    </source>
</evidence>
<dbReference type="InterPro" id="IPR050696">
    <property type="entry name" value="FtsA/MreB"/>
</dbReference>
<dbReference type="PANTHER" id="PTHR32432:SF3">
    <property type="entry name" value="ETHANOLAMINE UTILIZATION PROTEIN EUTJ"/>
    <property type="match status" value="1"/>
</dbReference>
<dbReference type="InterPro" id="IPR043129">
    <property type="entry name" value="ATPase_NBD"/>
</dbReference>
<dbReference type="Gene3D" id="3.30.420.40">
    <property type="match status" value="2"/>
</dbReference>
<dbReference type="RefSeq" id="WP_201328184.1">
    <property type="nucleotide sequence ID" value="NZ_AP017470.1"/>
</dbReference>
<evidence type="ECO:0000313" key="3">
    <source>
        <dbReference type="Proteomes" id="UP000595564"/>
    </source>
</evidence>
<dbReference type="InterPro" id="IPR005883">
    <property type="entry name" value="PilM"/>
</dbReference>
<dbReference type="SUPFAM" id="SSF53067">
    <property type="entry name" value="Actin-like ATPase domain"/>
    <property type="match status" value="2"/>
</dbReference>
<dbReference type="PIRSF" id="PIRSF019169">
    <property type="entry name" value="PilM"/>
    <property type="match status" value="1"/>
</dbReference>
<dbReference type="EMBL" id="AP017470">
    <property type="protein sequence ID" value="BBB31850.1"/>
    <property type="molecule type" value="Genomic_DNA"/>
</dbReference>
<dbReference type="Proteomes" id="UP000595564">
    <property type="component" value="Chromosome"/>
</dbReference>
<dbReference type="AlphaFoldDB" id="A0A7R6PWE7"/>
<dbReference type="PANTHER" id="PTHR32432">
    <property type="entry name" value="CELL DIVISION PROTEIN FTSA-RELATED"/>
    <property type="match status" value="1"/>
</dbReference>
<dbReference type="CDD" id="cd24049">
    <property type="entry name" value="ASKHA_NBD_PilM"/>
    <property type="match status" value="1"/>
</dbReference>
<dbReference type="Pfam" id="PF11104">
    <property type="entry name" value="PilM_2"/>
    <property type="match status" value="1"/>
</dbReference>
<dbReference type="Gene3D" id="3.30.1490.300">
    <property type="match status" value="1"/>
</dbReference>
<keyword evidence="3" id="KW-1185">Reference proteome</keyword>
<proteinExistence type="predicted"/>
<dbReference type="SMART" id="SM00842">
    <property type="entry name" value="FtsA"/>
    <property type="match status" value="1"/>
</dbReference>
<sequence>MLFKRKKQLIGLDIGSSFVKLVELKDLGKGKNFQLVNVGVEPVPPQSIVDGGIMDSFAVSEAVRALFERLNVKNEKVAIAVSGNGVIIKKITLPKMSMEELNDQIKFEAEQYIPFEIDEVNIDYEVVDSSEDDQMDVVLVAAKKDVISDYTSVVVQAGLEPLVVDVAAFALQNAYEFNHLIDQDLITALVNIGASSTNINILLGNKSLFWRDLSVGGSLYTQNIQKELGIDFDSAENLKKGNNVEGIAFDSVIPIINQTSEELIGEFLKTFEFFKATSQFSTIDKIVLSGGAAKTHGLDKMLEDKSGVRVEIFNPFENIKVDESVFDPEFINDVSTMVSIAVGLSLRKEM</sequence>
<accession>A0A7R6PWE7</accession>
<dbReference type="KEGG" id="thyd:TTHT_0226"/>
<name>A0A7R6PWE7_9BACT</name>
<feature type="domain" description="SHS2" evidence="1">
    <location>
        <begin position="9"/>
        <end position="175"/>
    </location>
</feature>
<dbReference type="GO" id="GO:0051301">
    <property type="term" value="P:cell division"/>
    <property type="evidence" value="ECO:0007669"/>
    <property type="project" value="InterPro"/>
</dbReference>
<protein>
    <submittedName>
        <fullName evidence="2">Type IV pilus assembly protein PilM</fullName>
    </submittedName>
</protein>
<gene>
    <name evidence="2" type="ORF">TTHT_0226</name>
</gene>
<organism evidence="2 3">
    <name type="scientific">Thermotomaculum hydrothermale</name>
    <dbReference type="NCBI Taxonomy" id="981385"/>
    <lineage>
        <taxon>Bacteria</taxon>
        <taxon>Pseudomonadati</taxon>
        <taxon>Acidobacteriota</taxon>
        <taxon>Holophagae</taxon>
        <taxon>Thermotomaculales</taxon>
        <taxon>Thermotomaculaceae</taxon>
        <taxon>Thermotomaculum</taxon>
    </lineage>
</organism>